<feature type="chain" id="PRO_5046254855" description="SbsA Ig-like domain-containing protein" evidence="1">
    <location>
        <begin position="21"/>
        <end position="1199"/>
    </location>
</feature>
<sequence>MATLLRPILPAILISTSALADGQIIFEFTNSNGNLDFLDAGNWTTTSGRTPDPANILIDESYSSTFAMTAAGDIALNGSIEVDPGGSFTMTDGTLSGPGLIDGSLTLAADAGGEPAIAPGLLSLTVTGDLITIGDDPARATYHVVLDGADCSHLHVTGEFDTIDMVIDCSTPSGLAGLTEDVYVIASYGTLNNGVDPFIGLRLKNGPGYELDTAYDDGVSTNNIALVRNRSLELSGPPTVTISEAPESGLGSSFLIEFSEPVFGFELEDLQISTTGTLSNLSFDLFEGAVVSGFSSLYILTVIDGEGLGDLSITLPAGTVTDLEGNPSTAAATATIGPIDFESPTITSIDFVEVLPGTDTYRFELTYSEPMGEGTLGEFQSEVLHNGTNSTAASGINGGAGYTTSFLDVLGVSGDGSFRLRIRPNPSIGNYGGIRDLAGNRLVGIYESAPVVVDTDNMPTLLSIVPDTTTPAAGAPVTFTFTFSEPVQGFDFGNLQINPAPGTGYVQWEHASQSQTGPATYEGVVYLWRDPAQPPGDIVPTLGGIITDLAGNPVDLSASSPPITIQPWDTDRDWNVTGPADFFDSANWDPTNTPDALNEAAYIRNAGTAVVDGSNGGSPDTLEVREIIVGTQTGSGDLTIRNLSKLRVYDWLTVADDDPSSGAAPWAIDGSLLIEGVQETDIFELTVGTAMFDVNGSATANATIRQCTNFIADQFYISNPLPFLFPTQQIDLTQHTTALVEDITSLQCEIALVIGGGSAWDMTSSQPTFDVTFRNISNLEVGGNFAVAPSSTSGTGPDAGHVENDGTVRLENVNLETTGTGEFQFSYALVREDSSVISDVAFEVVDSHVSHGPPGVGETFRLGLLRGGSTNTATSITADMTLDGSSLEAPSISMNEVQDATAGTLSSSLTLRNGSHVSTGSMNVHTGGVLNFEIGGLTRATQETAGDTGTYPAIDAITPGVTGTFTNNGSISVSVTGDLPPGTHTFDLITTQGSPTFGPVSVELPEDLAHVSTDIAIGISTSTLQVTIFSPPAGYSLWAITRGLTPGVNDGVLDDANGNGMPNAFHYLTDTDPLGSSFNAESKVRYAFVTDPVSGESHFSVTFPMTNGAILTGGNSKSGLIMIEGNPVVFSVSADSNLASPVDDLEVEEVTPAAADGMPPLTGDFDGLSGPDWEYRTFRLAMPKSALPKGFMYFEAGTP</sequence>
<evidence type="ECO:0000313" key="2">
    <source>
        <dbReference type="EMBL" id="BCX46401.1"/>
    </source>
</evidence>
<dbReference type="Proteomes" id="UP001374893">
    <property type="component" value="Chromosome"/>
</dbReference>
<evidence type="ECO:0000313" key="3">
    <source>
        <dbReference type="Proteomes" id="UP001374893"/>
    </source>
</evidence>
<keyword evidence="3" id="KW-1185">Reference proteome</keyword>
<keyword evidence="1" id="KW-0732">Signal</keyword>
<dbReference type="RefSeq" id="WP_338687971.1">
    <property type="nucleotide sequence ID" value="NZ_AP024702.1"/>
</dbReference>
<reference evidence="2 3" key="1">
    <citation type="submission" date="2021-06" db="EMBL/GenBank/DDBJ databases">
        <title>Complete genome of Haloferula helveola possessing various polysaccharide degrading enzymes.</title>
        <authorList>
            <person name="Takami H."/>
            <person name="Huang C."/>
            <person name="Hamasaki K."/>
        </authorList>
    </citation>
    <scope>NUCLEOTIDE SEQUENCE [LARGE SCALE GENOMIC DNA]</scope>
    <source>
        <strain evidence="2 3">CN-1</strain>
    </source>
</reference>
<gene>
    <name evidence="2" type="ORF">HAHE_03090</name>
</gene>
<organism evidence="2 3">
    <name type="scientific">Haloferula helveola</name>
    <dbReference type="NCBI Taxonomy" id="490095"/>
    <lineage>
        <taxon>Bacteria</taxon>
        <taxon>Pseudomonadati</taxon>
        <taxon>Verrucomicrobiota</taxon>
        <taxon>Verrucomicrobiia</taxon>
        <taxon>Verrucomicrobiales</taxon>
        <taxon>Verrucomicrobiaceae</taxon>
        <taxon>Haloferula</taxon>
    </lineage>
</organism>
<evidence type="ECO:0000256" key="1">
    <source>
        <dbReference type="SAM" id="SignalP"/>
    </source>
</evidence>
<proteinExistence type="predicted"/>
<name>A0ABN6GYT8_9BACT</name>
<dbReference type="EMBL" id="AP024702">
    <property type="protein sequence ID" value="BCX46401.1"/>
    <property type="molecule type" value="Genomic_DNA"/>
</dbReference>
<accession>A0ABN6GYT8</accession>
<feature type="signal peptide" evidence="1">
    <location>
        <begin position="1"/>
        <end position="20"/>
    </location>
</feature>
<evidence type="ECO:0008006" key="4">
    <source>
        <dbReference type="Google" id="ProtNLM"/>
    </source>
</evidence>
<protein>
    <recommendedName>
        <fullName evidence="4">SbsA Ig-like domain-containing protein</fullName>
    </recommendedName>
</protein>